<dbReference type="PANTHER" id="PTHR42901:SF1">
    <property type="entry name" value="ALCOHOL DEHYDROGENASE"/>
    <property type="match status" value="1"/>
</dbReference>
<name>A0A8J7QM00_9BACT</name>
<dbReference type="RefSeq" id="WP_207860750.1">
    <property type="nucleotide sequence ID" value="NZ_JAFREP010000019.1"/>
</dbReference>
<dbReference type="PRINTS" id="PR00081">
    <property type="entry name" value="GDHRDH"/>
</dbReference>
<organism evidence="3 4">
    <name type="scientific">Acanthopleuribacter pedis</name>
    <dbReference type="NCBI Taxonomy" id="442870"/>
    <lineage>
        <taxon>Bacteria</taxon>
        <taxon>Pseudomonadati</taxon>
        <taxon>Acidobacteriota</taxon>
        <taxon>Holophagae</taxon>
        <taxon>Acanthopleuribacterales</taxon>
        <taxon>Acanthopleuribacteraceae</taxon>
        <taxon>Acanthopleuribacter</taxon>
    </lineage>
</organism>
<dbReference type="Proteomes" id="UP000664417">
    <property type="component" value="Unassembled WGS sequence"/>
</dbReference>
<sequence length="259" mass="28616">MNTNREGRLQATALVTGAGTGIGRALSFALANLGINVLGVGRREHLLQETRDAFPDLIHILVADLATEEGRRAVIAAEAAKNGFGLVVHNAATLQPVAPLLEIDHQAWIEHMAINVHAPLFLTQLVVPHMVRGGRILNISSGAAHNAYRGWGAYCTSKAALHMIYQVLKEELADRELMIGSARPGVVDTPMQAEVRTASPEIFPDLQRFLDLKDDGNLQTPAHVAKFLTWLLLDVDDEKFTHKEWDVRDAAHHEYWDRH</sequence>
<dbReference type="EMBL" id="JAFREP010000019">
    <property type="protein sequence ID" value="MBO1320798.1"/>
    <property type="molecule type" value="Genomic_DNA"/>
</dbReference>
<comment type="similarity">
    <text evidence="1">Belongs to the short-chain dehydrogenases/reductases (SDR) family.</text>
</comment>
<dbReference type="InterPro" id="IPR036291">
    <property type="entry name" value="NAD(P)-bd_dom_sf"/>
</dbReference>
<dbReference type="Pfam" id="PF00106">
    <property type="entry name" value="adh_short"/>
    <property type="match status" value="1"/>
</dbReference>
<evidence type="ECO:0000256" key="1">
    <source>
        <dbReference type="ARBA" id="ARBA00006484"/>
    </source>
</evidence>
<evidence type="ECO:0000313" key="3">
    <source>
        <dbReference type="EMBL" id="MBO1320798.1"/>
    </source>
</evidence>
<dbReference type="Gene3D" id="3.40.50.720">
    <property type="entry name" value="NAD(P)-binding Rossmann-like Domain"/>
    <property type="match status" value="1"/>
</dbReference>
<gene>
    <name evidence="3" type="ORF">J3U88_20130</name>
</gene>
<evidence type="ECO:0000256" key="2">
    <source>
        <dbReference type="ARBA" id="ARBA00023002"/>
    </source>
</evidence>
<dbReference type="GO" id="GO:0016491">
    <property type="term" value="F:oxidoreductase activity"/>
    <property type="evidence" value="ECO:0007669"/>
    <property type="project" value="UniProtKB-KW"/>
</dbReference>
<keyword evidence="4" id="KW-1185">Reference proteome</keyword>
<proteinExistence type="inferred from homology"/>
<protein>
    <submittedName>
        <fullName evidence="3">SDR family NAD(P)-dependent oxidoreductase</fullName>
    </submittedName>
</protein>
<keyword evidence="2" id="KW-0560">Oxidoreductase</keyword>
<dbReference type="AlphaFoldDB" id="A0A8J7QM00"/>
<evidence type="ECO:0000313" key="4">
    <source>
        <dbReference type="Proteomes" id="UP000664417"/>
    </source>
</evidence>
<comment type="caution">
    <text evidence="3">The sequence shown here is derived from an EMBL/GenBank/DDBJ whole genome shotgun (WGS) entry which is preliminary data.</text>
</comment>
<dbReference type="SUPFAM" id="SSF51735">
    <property type="entry name" value="NAD(P)-binding Rossmann-fold domains"/>
    <property type="match status" value="1"/>
</dbReference>
<dbReference type="PANTHER" id="PTHR42901">
    <property type="entry name" value="ALCOHOL DEHYDROGENASE"/>
    <property type="match status" value="1"/>
</dbReference>
<dbReference type="InterPro" id="IPR002347">
    <property type="entry name" value="SDR_fam"/>
</dbReference>
<reference evidence="3" key="1">
    <citation type="submission" date="2021-03" db="EMBL/GenBank/DDBJ databases">
        <authorList>
            <person name="Wang G."/>
        </authorList>
    </citation>
    <scope>NUCLEOTIDE SEQUENCE</scope>
    <source>
        <strain evidence="3">KCTC 12899</strain>
    </source>
</reference>
<accession>A0A8J7QM00</accession>